<keyword evidence="3" id="KW-1185">Reference proteome</keyword>
<feature type="region of interest" description="Disordered" evidence="1">
    <location>
        <begin position="259"/>
        <end position="295"/>
    </location>
</feature>
<dbReference type="EMBL" id="JAEHOD010000007">
    <property type="protein sequence ID" value="KAG2451957.1"/>
    <property type="molecule type" value="Genomic_DNA"/>
</dbReference>
<feature type="region of interest" description="Disordered" evidence="1">
    <location>
        <begin position="375"/>
        <end position="401"/>
    </location>
</feature>
<organism evidence="2 3">
    <name type="scientific">Chlamydomonas schloesseri</name>
    <dbReference type="NCBI Taxonomy" id="2026947"/>
    <lineage>
        <taxon>Eukaryota</taxon>
        <taxon>Viridiplantae</taxon>
        <taxon>Chlorophyta</taxon>
        <taxon>core chlorophytes</taxon>
        <taxon>Chlorophyceae</taxon>
        <taxon>CS clade</taxon>
        <taxon>Chlamydomonadales</taxon>
        <taxon>Chlamydomonadaceae</taxon>
        <taxon>Chlamydomonas</taxon>
    </lineage>
</organism>
<reference evidence="2" key="1">
    <citation type="journal article" date="2020" name="bioRxiv">
        <title>Comparative genomics of Chlamydomonas.</title>
        <authorList>
            <person name="Craig R.J."/>
            <person name="Hasan A.R."/>
            <person name="Ness R.W."/>
            <person name="Keightley P.D."/>
        </authorList>
    </citation>
    <scope>NUCLEOTIDE SEQUENCE</scope>
    <source>
        <strain evidence="2">CCAP 11/173</strain>
    </source>
</reference>
<feature type="region of interest" description="Disordered" evidence="1">
    <location>
        <begin position="57"/>
        <end position="112"/>
    </location>
</feature>
<feature type="compositionally biased region" description="Low complexity" evidence="1">
    <location>
        <begin position="156"/>
        <end position="183"/>
    </location>
</feature>
<dbReference type="SUPFAM" id="SSF53448">
    <property type="entry name" value="Nucleotide-diphospho-sugar transferases"/>
    <property type="match status" value="1"/>
</dbReference>
<name>A0A836B9P6_9CHLO</name>
<proteinExistence type="predicted"/>
<dbReference type="OrthoDB" id="551827at2759"/>
<feature type="region of interest" description="Disordered" evidence="1">
    <location>
        <begin position="148"/>
        <end position="229"/>
    </location>
</feature>
<feature type="compositionally biased region" description="Gly residues" evidence="1">
    <location>
        <begin position="184"/>
        <end position="197"/>
    </location>
</feature>
<dbReference type="InterPro" id="IPR029044">
    <property type="entry name" value="Nucleotide-diphossugar_trans"/>
</dbReference>
<feature type="region of interest" description="Disordered" evidence="1">
    <location>
        <begin position="850"/>
        <end position="874"/>
    </location>
</feature>
<feature type="compositionally biased region" description="Low complexity" evidence="1">
    <location>
        <begin position="266"/>
        <end position="281"/>
    </location>
</feature>
<feature type="compositionally biased region" description="Low complexity" evidence="1">
    <location>
        <begin position="65"/>
        <end position="75"/>
    </location>
</feature>
<feature type="compositionally biased region" description="Gly residues" evidence="1">
    <location>
        <begin position="282"/>
        <end position="295"/>
    </location>
</feature>
<sequence>MLHILEKTDEGRNALQEVLGPLQHLQYLQRTVRQHELDLDALSRSLEERPWGPSTAFGLRYHAPHGSSSGSSSSSRAHRASNKHGGAGSGGSSKQQQHHHHHKPGSGGSHGSFAAAVAAANAAAEAARAAADVAAELAGAGRALRDAKLSGGAAGDGSSTDGSGGHSSRSGGDGIKSSDTSSSKGGGSTSSRGGGGSSHNYPRLRLREKVVRGSRHTEELQAELTRRKDAVSAAAEALRPRVEAMMERLRDLLRAAANSSGLAPTGSGAAKSSASGSRQQPRGGGASGGGSGGTGTATADLHDIVADPSDLDLYDLILPRCVLARLDPTNYVSYPARPFVSVVLSYSGRRLPYALYEVAEPLLACAAGLDLPPWPGQAEGGPARGGDDAPDGGALGGEEPLGKPLPPLPLEILVAFDQVSEAAGWAAAAADSGGRIIPVFRPGVEEVHARGSINSTAGGGHRSSSSSSSSSSGNSSSSSSSSGGHGGGSAGWSGNSPPPLVHWANRVAQLASGEVLVVVQDGASLLSPPADASTGAGSSTSSTSRRVCSWLHMALRAFEARPQLGALGSGAYVMDWHPASVNAGQHFWDGERRLPLQFVAAALASPQAAEPRGGAALPAAPVAVRRAAWRQLGGLDAGLGTAAACGACVWLDLSARLWMGGWQVGQLPFDLGSSSPAAQALLLPLPALSLPADSRQRHHRLLTAAAATAAAAEATAHAAGEPGATGAAAQQGAPEGAEGREAQGGGAGGGQPAVDSIISSSNDQATGQMQALLLEGTPAVQAEAQAQDGQHDARALAAAAGAVGVSGPEEAEDAAWCERPELAGYRGRLEGVCARVLQLRYGASPYWHDGSTRGPEGGSERAGHVQDGVDGDVKDGVKQRHSLRSGATEWPAAWFLGSDVHVLITQQVRQLNLRHLSALQGWPGLESACPFGAAGCSDAEEVLQL</sequence>
<protein>
    <submittedName>
        <fullName evidence="2">Uncharacterized protein</fullName>
    </submittedName>
</protein>
<feature type="region of interest" description="Disordered" evidence="1">
    <location>
        <begin position="451"/>
        <end position="497"/>
    </location>
</feature>
<gene>
    <name evidence="2" type="ORF">HYH02_003731</name>
</gene>
<feature type="compositionally biased region" description="Gly residues" evidence="1">
    <location>
        <begin position="742"/>
        <end position="751"/>
    </location>
</feature>
<accession>A0A836B9P6</accession>
<feature type="region of interest" description="Disordered" evidence="1">
    <location>
        <begin position="713"/>
        <end position="758"/>
    </location>
</feature>
<dbReference type="AlphaFoldDB" id="A0A836B9P6"/>
<dbReference type="Proteomes" id="UP000613740">
    <property type="component" value="Unassembled WGS sequence"/>
</dbReference>
<evidence type="ECO:0000256" key="1">
    <source>
        <dbReference type="SAM" id="MobiDB-lite"/>
    </source>
</evidence>
<evidence type="ECO:0000313" key="2">
    <source>
        <dbReference type="EMBL" id="KAG2451957.1"/>
    </source>
</evidence>
<comment type="caution">
    <text evidence="2">The sequence shown here is derived from an EMBL/GenBank/DDBJ whole genome shotgun (WGS) entry which is preliminary data.</text>
</comment>
<feature type="compositionally biased region" description="Low complexity" evidence="1">
    <location>
        <begin position="462"/>
        <end position="482"/>
    </location>
</feature>
<feature type="compositionally biased region" description="Basic and acidic residues" evidence="1">
    <location>
        <begin position="205"/>
        <end position="229"/>
    </location>
</feature>
<feature type="compositionally biased region" description="Low complexity" evidence="1">
    <location>
        <begin position="713"/>
        <end position="736"/>
    </location>
</feature>
<evidence type="ECO:0000313" key="3">
    <source>
        <dbReference type="Proteomes" id="UP000613740"/>
    </source>
</evidence>